<dbReference type="AlphaFoldDB" id="A0A0A3XT93"/>
<feature type="chain" id="PRO_5002004640" description="ShlB/FhaC/HecB family hemolysin secretion/activation protein" evidence="4">
    <location>
        <begin position="28"/>
        <end position="578"/>
    </location>
</feature>
<evidence type="ECO:0000256" key="3">
    <source>
        <dbReference type="ARBA" id="ARBA00023237"/>
    </source>
</evidence>
<dbReference type="InterPro" id="IPR005565">
    <property type="entry name" value="Hemolysn_activator_HlyB_C"/>
</dbReference>
<feature type="domain" description="Haemolysin activator HlyB C-terminal" evidence="5">
    <location>
        <begin position="212"/>
        <end position="504"/>
    </location>
</feature>
<dbReference type="Gene3D" id="2.40.160.50">
    <property type="entry name" value="membrane protein fhac: a member of the omp85/tpsb transporter family"/>
    <property type="match status" value="1"/>
</dbReference>
<keyword evidence="4" id="KW-0732">Signal</keyword>
<proteinExistence type="predicted"/>
<dbReference type="EMBL" id="JRPN01000018">
    <property type="protein sequence ID" value="KGT77682.1"/>
    <property type="molecule type" value="Genomic_DNA"/>
</dbReference>
<name>A0A0A3XT93_BRAJP</name>
<evidence type="ECO:0000259" key="5">
    <source>
        <dbReference type="Pfam" id="PF03865"/>
    </source>
</evidence>
<dbReference type="PANTHER" id="PTHR34597">
    <property type="entry name" value="SLR1661 PROTEIN"/>
    <property type="match status" value="1"/>
</dbReference>
<dbReference type="RefSeq" id="WP_041957213.1">
    <property type="nucleotide sequence ID" value="NZ_JANUDC010000001.1"/>
</dbReference>
<dbReference type="GO" id="GO:0008320">
    <property type="term" value="F:protein transmembrane transporter activity"/>
    <property type="evidence" value="ECO:0007669"/>
    <property type="project" value="TreeGrafter"/>
</dbReference>
<dbReference type="Pfam" id="PF08479">
    <property type="entry name" value="POTRA_2"/>
    <property type="match status" value="1"/>
</dbReference>
<keyword evidence="2" id="KW-0812">Transmembrane</keyword>
<dbReference type="Pfam" id="PF03865">
    <property type="entry name" value="ShlB"/>
    <property type="match status" value="1"/>
</dbReference>
<dbReference type="PANTHER" id="PTHR34597:SF1">
    <property type="entry name" value="HEME_HEMOPEXIN TRANSPORTER PROTEIN HUXB"/>
    <property type="match status" value="1"/>
</dbReference>
<evidence type="ECO:0000313" key="8">
    <source>
        <dbReference type="Proteomes" id="UP000030377"/>
    </source>
</evidence>
<evidence type="ECO:0000256" key="4">
    <source>
        <dbReference type="SAM" id="SignalP"/>
    </source>
</evidence>
<accession>A0A0A3XT93</accession>
<sequence>MKVVGAVQCRAIVAGLVIAGTAVPAVAQEAGSLLREMQRQQELQRQERLPAPDEIRSWQAPAAIPDRGERIIVKGVRFTGKVELLPQAEREQLAASVRGKRLGIKGLYALADQVTAVLQGRGRLLARALLPPQDITNGIVTIEIAEGALKTITLDRARGVRVREDLLRAIIEGRLKPDGVTRQDLEDALLRMNDLPGVSVHAKLAPGDAPNTSKLVVGVAQVPVVGGGLWGDNYGSANVGKAQGNGLISLTDVSGYGDLTRLSGTVSQGQEFGSLTTSVPLGASGFIANANYSYLGYHNIDAIGRALGLTGFAHFANAGVDYSLIRSRDFNLQLGGAVTWKALVDDSIVGKLQDKRSTSGTLSLNGDRRDALLGGGITNWSVSWTFGDLDLSRLPGALAADQAGLRTQGQFNRINAAVARLQALPGDFALFGRLYGQWADKNLDSSEDFALGGPFGVRGYPVGEARGDMGVLGTLELRYNAPLPVRFGSLQLASFLDGGYVKINVSPNGIAPVTVCGCNDYGLASAGLAARWTREWLNVSASWAHTLGDNPGRSIITGANADGVKANDQFWLQAGIRF</sequence>
<keyword evidence="1" id="KW-0472">Membrane</keyword>
<feature type="signal peptide" evidence="4">
    <location>
        <begin position="1"/>
        <end position="27"/>
    </location>
</feature>
<keyword evidence="3" id="KW-0998">Cell outer membrane</keyword>
<dbReference type="Proteomes" id="UP000030377">
    <property type="component" value="Unassembled WGS sequence"/>
</dbReference>
<reference evidence="7 8" key="1">
    <citation type="submission" date="2014-09" db="EMBL/GenBank/DDBJ databases">
        <title>Draft genome of Bradyrhizobium japonicum Is-34.</title>
        <authorList>
            <person name="Tsurumaru H."/>
            <person name="Yamakawa T."/>
            <person name="Hashimoto S."/>
            <person name="Okizaki K."/>
            <person name="Kanesaki Y."/>
            <person name="Yoshikawa H."/>
            <person name="Yajima S."/>
        </authorList>
    </citation>
    <scope>NUCLEOTIDE SEQUENCE [LARGE SCALE GENOMIC DNA]</scope>
    <source>
        <strain evidence="7 8">Is-34</strain>
    </source>
</reference>
<dbReference type="InterPro" id="IPR013686">
    <property type="entry name" value="Polypept-transport_assoc_ShlB"/>
</dbReference>
<dbReference type="GO" id="GO:0098046">
    <property type="term" value="C:type V protein secretion system complex"/>
    <property type="evidence" value="ECO:0007669"/>
    <property type="project" value="TreeGrafter"/>
</dbReference>
<dbReference type="InterPro" id="IPR051544">
    <property type="entry name" value="TPS_OM_transporter"/>
</dbReference>
<evidence type="ECO:0000256" key="2">
    <source>
        <dbReference type="ARBA" id="ARBA00022692"/>
    </source>
</evidence>
<dbReference type="GO" id="GO:0046819">
    <property type="term" value="P:protein secretion by the type V secretion system"/>
    <property type="evidence" value="ECO:0007669"/>
    <property type="project" value="TreeGrafter"/>
</dbReference>
<keyword evidence="1" id="KW-1134">Transmembrane beta strand</keyword>
<evidence type="ECO:0000259" key="6">
    <source>
        <dbReference type="Pfam" id="PF08479"/>
    </source>
</evidence>
<comment type="caution">
    <text evidence="7">The sequence shown here is derived from an EMBL/GenBank/DDBJ whole genome shotgun (WGS) entry which is preliminary data.</text>
</comment>
<evidence type="ECO:0000256" key="1">
    <source>
        <dbReference type="ARBA" id="ARBA00022452"/>
    </source>
</evidence>
<evidence type="ECO:0000313" key="7">
    <source>
        <dbReference type="EMBL" id="KGT77682.1"/>
    </source>
</evidence>
<feature type="domain" description="Polypeptide-transport-associated ShlB-type" evidence="6">
    <location>
        <begin position="73"/>
        <end position="147"/>
    </location>
</feature>
<dbReference type="Gene3D" id="3.10.20.310">
    <property type="entry name" value="membrane protein fhac"/>
    <property type="match status" value="1"/>
</dbReference>
<evidence type="ECO:0008006" key="9">
    <source>
        <dbReference type="Google" id="ProtNLM"/>
    </source>
</evidence>
<organism evidence="7 8">
    <name type="scientific">Bradyrhizobium japonicum</name>
    <dbReference type="NCBI Taxonomy" id="375"/>
    <lineage>
        <taxon>Bacteria</taxon>
        <taxon>Pseudomonadati</taxon>
        <taxon>Pseudomonadota</taxon>
        <taxon>Alphaproteobacteria</taxon>
        <taxon>Hyphomicrobiales</taxon>
        <taxon>Nitrobacteraceae</taxon>
        <taxon>Bradyrhizobium</taxon>
    </lineage>
</organism>
<protein>
    <recommendedName>
        <fullName evidence="9">ShlB/FhaC/HecB family hemolysin secretion/activation protein</fullName>
    </recommendedName>
</protein>
<gene>
    <name evidence="7" type="ORF">MA20_24285</name>
</gene>